<feature type="compositionally biased region" description="Polar residues" evidence="1">
    <location>
        <begin position="204"/>
        <end position="217"/>
    </location>
</feature>
<feature type="compositionally biased region" description="Polar residues" evidence="1">
    <location>
        <begin position="230"/>
        <end position="249"/>
    </location>
</feature>
<feature type="region of interest" description="Disordered" evidence="1">
    <location>
        <begin position="1"/>
        <end position="104"/>
    </location>
</feature>
<sequence>MPSATDGRSGQDPAPDPVKFRKSGCLNRDWMERSSAGHAARRVSGRAGGGAPSALQNDSGTARTGQLAPSPRVVVPSIDRGLSPASTPGPTPRQNSELSLSKVPHSLQVPDTPLLADLDPFDIEGESYDDYSTTSGQLSGGDIRQLSQHTGSFYGSTGWSAPPTPGGAAFLRAGGDAPSSHGPYTDRMDIEVALRKLGVTPRRSTASCSYTPVSQPTAAAQRRARASSSGQLTPSNGSTMSSRQVSRAASSELPPAWVPLEQQPREPLVSGEIQSRVSSKADTIDVYKISEASAAAILRVVQSPNALFPSTSLPTTPVGGPKKAERPWPATDLPNCGPRWRKESRSRWQDAVESAGISPVHIDFSPQRRS</sequence>
<reference evidence="2" key="1">
    <citation type="submission" date="2021-01" db="EMBL/GenBank/DDBJ databases">
        <authorList>
            <person name="Corre E."/>
            <person name="Pelletier E."/>
            <person name="Niang G."/>
            <person name="Scheremetjew M."/>
            <person name="Finn R."/>
            <person name="Kale V."/>
            <person name="Holt S."/>
            <person name="Cochrane G."/>
            <person name="Meng A."/>
            <person name="Brown T."/>
            <person name="Cohen L."/>
        </authorList>
    </citation>
    <scope>NUCLEOTIDE SEQUENCE</scope>
    <source>
        <strain evidence="2">PLY429</strain>
    </source>
</reference>
<feature type="region of interest" description="Disordered" evidence="1">
    <location>
        <begin position="204"/>
        <end position="274"/>
    </location>
</feature>
<organism evidence="2">
    <name type="scientific">Tetraselmis chuii</name>
    <dbReference type="NCBI Taxonomy" id="63592"/>
    <lineage>
        <taxon>Eukaryota</taxon>
        <taxon>Viridiplantae</taxon>
        <taxon>Chlorophyta</taxon>
        <taxon>core chlorophytes</taxon>
        <taxon>Chlorodendrophyceae</taxon>
        <taxon>Chlorodendrales</taxon>
        <taxon>Chlorodendraceae</taxon>
        <taxon>Tetraselmis</taxon>
    </lineage>
</organism>
<gene>
    <name evidence="2" type="ORF">TCHU04912_LOCUS3077</name>
</gene>
<dbReference type="EMBL" id="HBGG01006333">
    <property type="protein sequence ID" value="CAD9200844.1"/>
    <property type="molecule type" value="Transcribed_RNA"/>
</dbReference>
<dbReference type="AlphaFoldDB" id="A0A7S1SKF2"/>
<feature type="compositionally biased region" description="Polar residues" evidence="1">
    <location>
        <begin position="55"/>
        <end position="64"/>
    </location>
</feature>
<name>A0A7S1SKF2_9CHLO</name>
<feature type="region of interest" description="Disordered" evidence="1">
    <location>
        <begin position="311"/>
        <end position="352"/>
    </location>
</feature>
<feature type="compositionally biased region" description="Low complexity" evidence="1">
    <location>
        <begin position="218"/>
        <end position="229"/>
    </location>
</feature>
<protein>
    <submittedName>
        <fullName evidence="2">Uncharacterized protein</fullName>
    </submittedName>
</protein>
<evidence type="ECO:0000313" key="2">
    <source>
        <dbReference type="EMBL" id="CAD9200844.1"/>
    </source>
</evidence>
<proteinExistence type="predicted"/>
<feature type="compositionally biased region" description="Polar residues" evidence="1">
    <location>
        <begin position="84"/>
        <end position="99"/>
    </location>
</feature>
<feature type="compositionally biased region" description="Basic and acidic residues" evidence="1">
    <location>
        <begin position="340"/>
        <end position="350"/>
    </location>
</feature>
<accession>A0A7S1SKF2</accession>
<evidence type="ECO:0000256" key="1">
    <source>
        <dbReference type="SAM" id="MobiDB-lite"/>
    </source>
</evidence>
<feature type="region of interest" description="Disordered" evidence="1">
    <location>
        <begin position="165"/>
        <end position="186"/>
    </location>
</feature>